<feature type="transmembrane region" description="Helical" evidence="1">
    <location>
        <begin position="74"/>
        <end position="94"/>
    </location>
</feature>
<reference evidence="2 3" key="1">
    <citation type="submission" date="2013-09" db="EMBL/GenBank/DDBJ databases">
        <title>Whole genome sequencing of Halarchaeum acidiphilum strain MH1-52-1.</title>
        <authorList>
            <person name="Shimane Y."/>
            <person name="Minegishi H."/>
            <person name="Nishi S."/>
            <person name="Echigo A."/>
            <person name="Shuto A."/>
            <person name="Konishi M."/>
            <person name="Ito T."/>
            <person name="Ohkuma M."/>
            <person name="Ohta Y."/>
            <person name="Nagano Y."/>
            <person name="Tsubouchi T."/>
            <person name="Mori K."/>
            <person name="Usui K."/>
            <person name="Kamekura M."/>
            <person name="Usami R."/>
            <person name="Takaki Y."/>
            <person name="Hatada Y."/>
        </authorList>
    </citation>
    <scope>NUCLEOTIDE SEQUENCE [LARGE SCALE GENOMIC DNA]</scope>
    <source>
        <strain evidence="2 3">JCM 16109</strain>
    </source>
</reference>
<dbReference type="OrthoDB" id="379098at2157"/>
<keyword evidence="1" id="KW-0472">Membrane</keyword>
<evidence type="ECO:0000313" key="2">
    <source>
        <dbReference type="EMBL" id="GAD51608.1"/>
    </source>
</evidence>
<name>U3AA18_9EURY</name>
<dbReference type="RefSeq" id="WP_021779642.1">
    <property type="nucleotide sequence ID" value="NZ_BATA01000005.1"/>
</dbReference>
<dbReference type="EMBL" id="BATA01000005">
    <property type="protein sequence ID" value="GAD51608.1"/>
    <property type="molecule type" value="Genomic_DNA"/>
</dbReference>
<feature type="transmembrane region" description="Helical" evidence="1">
    <location>
        <begin position="12"/>
        <end position="33"/>
    </location>
</feature>
<keyword evidence="1" id="KW-0812">Transmembrane</keyword>
<evidence type="ECO:0000256" key="1">
    <source>
        <dbReference type="SAM" id="Phobius"/>
    </source>
</evidence>
<evidence type="ECO:0000313" key="3">
    <source>
        <dbReference type="Proteomes" id="UP000016986"/>
    </source>
</evidence>
<gene>
    <name evidence="2" type="ORF">MBEHAL_0368</name>
</gene>
<proteinExistence type="predicted"/>
<dbReference type="PROSITE" id="PS51257">
    <property type="entry name" value="PROKAR_LIPOPROTEIN"/>
    <property type="match status" value="1"/>
</dbReference>
<protein>
    <submittedName>
        <fullName evidence="2">Uncharacterized protein</fullName>
    </submittedName>
</protein>
<keyword evidence="3" id="KW-1185">Reference proteome</keyword>
<feature type="transmembrane region" description="Helical" evidence="1">
    <location>
        <begin position="39"/>
        <end position="62"/>
    </location>
</feature>
<keyword evidence="1" id="KW-1133">Transmembrane helix</keyword>
<comment type="caution">
    <text evidence="2">The sequence shown here is derived from an EMBL/GenBank/DDBJ whole genome shotgun (WGS) entry which is preliminary data.</text>
</comment>
<dbReference type="Proteomes" id="UP000016986">
    <property type="component" value="Unassembled WGS sequence"/>
</dbReference>
<sequence length="142" mass="14452">MDLRPVASRRTAAAVAAVVVAAFGCYFVVAALVPDLFGTWPRLGVAAVVAVAACCFAVSFAARSLGDGPFPWRLADAAVAAISALLLVQAITFAVGTPLSLTADGIVLAFVHLVLWTAALSTVLLVGTALRSVGDDLPEPSM</sequence>
<dbReference type="AlphaFoldDB" id="U3AA18"/>
<accession>U3AA18</accession>
<organism evidence="2 3">
    <name type="scientific">Halarchaeum acidiphilum MH1-52-1</name>
    <dbReference type="NCBI Taxonomy" id="1261545"/>
    <lineage>
        <taxon>Archaea</taxon>
        <taxon>Methanobacteriati</taxon>
        <taxon>Methanobacteriota</taxon>
        <taxon>Stenosarchaea group</taxon>
        <taxon>Halobacteria</taxon>
        <taxon>Halobacteriales</taxon>
        <taxon>Halobacteriaceae</taxon>
    </lineage>
</organism>
<feature type="transmembrane region" description="Helical" evidence="1">
    <location>
        <begin position="106"/>
        <end position="130"/>
    </location>
</feature>